<evidence type="ECO:0000256" key="1">
    <source>
        <dbReference type="ARBA" id="ARBA00006484"/>
    </source>
</evidence>
<keyword evidence="5" id="KW-1185">Reference proteome</keyword>
<dbReference type="PANTHER" id="PTHR42760">
    <property type="entry name" value="SHORT-CHAIN DEHYDROGENASES/REDUCTASES FAMILY MEMBER"/>
    <property type="match status" value="1"/>
</dbReference>
<dbReference type="SMART" id="SM00822">
    <property type="entry name" value="PKS_KR"/>
    <property type="match status" value="1"/>
</dbReference>
<sequence>MLNCNVFRSLLEGAGMGKLDGKIAVITGAGQGVGRGIAIAMAKEGAHLALLGRTLSKCESVAAEVQALPGVSAIAVQCDVGDRGEFTSAISRTVEHFGGLDILVNNAQTPAQGKIVDITDEDVEITYRTGTLATLYGMQAAYPHMAARKGGSIVNLGSQTAIVGNRGFGAYAMAKEGIRGLSRVASREWGPDGIRVNVVVPAAETPASLEFREQHPERYQSQLNMIPLRRMGDAETDIGCAVAALVSDDQRYITGQTIMLTGGG</sequence>
<dbReference type="InterPro" id="IPR057326">
    <property type="entry name" value="KR_dom"/>
</dbReference>
<protein>
    <submittedName>
        <fullName evidence="4">Short-chain dehydrogenase</fullName>
    </submittedName>
</protein>
<dbReference type="CDD" id="cd05233">
    <property type="entry name" value="SDR_c"/>
    <property type="match status" value="1"/>
</dbReference>
<dbReference type="Gene3D" id="3.40.50.720">
    <property type="entry name" value="NAD(P)-binding Rossmann-like Domain"/>
    <property type="match status" value="1"/>
</dbReference>
<comment type="similarity">
    <text evidence="1">Belongs to the short-chain dehydrogenases/reductases (SDR) family.</text>
</comment>
<organism evidence="4 5">
    <name type="scientific">Mycolicibacterium anyangense</name>
    <dbReference type="NCBI Taxonomy" id="1431246"/>
    <lineage>
        <taxon>Bacteria</taxon>
        <taxon>Bacillati</taxon>
        <taxon>Actinomycetota</taxon>
        <taxon>Actinomycetes</taxon>
        <taxon>Mycobacteriales</taxon>
        <taxon>Mycobacteriaceae</taxon>
        <taxon>Mycolicibacterium</taxon>
    </lineage>
</organism>
<dbReference type="InterPro" id="IPR036291">
    <property type="entry name" value="NAD(P)-bd_dom_sf"/>
</dbReference>
<dbReference type="EMBL" id="AP022620">
    <property type="protein sequence ID" value="BBZ75499.1"/>
    <property type="molecule type" value="Genomic_DNA"/>
</dbReference>
<dbReference type="PRINTS" id="PR00080">
    <property type="entry name" value="SDRFAMILY"/>
</dbReference>
<accession>A0A6N4W3B9</accession>
<dbReference type="SUPFAM" id="SSF51735">
    <property type="entry name" value="NAD(P)-binding Rossmann-fold domains"/>
    <property type="match status" value="1"/>
</dbReference>
<dbReference type="KEGG" id="many:MANY_08360"/>
<feature type="domain" description="Ketoreductase" evidence="3">
    <location>
        <begin position="22"/>
        <end position="209"/>
    </location>
</feature>
<evidence type="ECO:0000313" key="4">
    <source>
        <dbReference type="EMBL" id="BBZ75499.1"/>
    </source>
</evidence>
<name>A0A6N4W3B9_9MYCO</name>
<dbReference type="Proteomes" id="UP000467249">
    <property type="component" value="Chromosome"/>
</dbReference>
<dbReference type="InterPro" id="IPR002347">
    <property type="entry name" value="SDR_fam"/>
</dbReference>
<evidence type="ECO:0000256" key="2">
    <source>
        <dbReference type="ARBA" id="ARBA00023002"/>
    </source>
</evidence>
<proteinExistence type="inferred from homology"/>
<reference evidence="4 5" key="1">
    <citation type="journal article" date="2019" name="Emerg. Microbes Infect.">
        <title>Comprehensive subspecies identification of 175 nontuberculous mycobacteria species based on 7547 genomic profiles.</title>
        <authorList>
            <person name="Matsumoto Y."/>
            <person name="Kinjo T."/>
            <person name="Motooka D."/>
            <person name="Nabeya D."/>
            <person name="Jung N."/>
            <person name="Uechi K."/>
            <person name="Horii T."/>
            <person name="Iida T."/>
            <person name="Fujita J."/>
            <person name="Nakamura S."/>
        </authorList>
    </citation>
    <scope>NUCLEOTIDE SEQUENCE [LARGE SCALE GENOMIC DNA]</scope>
    <source>
        <strain evidence="4 5">JCM 30275</strain>
    </source>
</reference>
<gene>
    <name evidence="4" type="ORF">MANY_08360</name>
</gene>
<keyword evidence="2" id="KW-0560">Oxidoreductase</keyword>
<dbReference type="Pfam" id="PF13561">
    <property type="entry name" value="adh_short_C2"/>
    <property type="match status" value="1"/>
</dbReference>
<dbReference type="GO" id="GO:0016616">
    <property type="term" value="F:oxidoreductase activity, acting on the CH-OH group of donors, NAD or NADP as acceptor"/>
    <property type="evidence" value="ECO:0007669"/>
    <property type="project" value="UniProtKB-ARBA"/>
</dbReference>
<dbReference type="FunFam" id="3.40.50.720:FF:000084">
    <property type="entry name" value="Short-chain dehydrogenase reductase"/>
    <property type="match status" value="1"/>
</dbReference>
<evidence type="ECO:0000313" key="5">
    <source>
        <dbReference type="Proteomes" id="UP000467249"/>
    </source>
</evidence>
<dbReference type="PROSITE" id="PS00061">
    <property type="entry name" value="ADH_SHORT"/>
    <property type="match status" value="1"/>
</dbReference>
<dbReference type="PRINTS" id="PR00081">
    <property type="entry name" value="GDHRDH"/>
</dbReference>
<dbReference type="InterPro" id="IPR020904">
    <property type="entry name" value="Sc_DH/Rdtase_CS"/>
</dbReference>
<dbReference type="AlphaFoldDB" id="A0A6N4W3B9"/>
<evidence type="ECO:0000259" key="3">
    <source>
        <dbReference type="SMART" id="SM00822"/>
    </source>
</evidence>